<accession>A0A0H2R618</accession>
<dbReference type="Proteomes" id="UP000053477">
    <property type="component" value="Unassembled WGS sequence"/>
</dbReference>
<keyword evidence="2" id="KW-1185">Reference proteome</keyword>
<reference evidence="1 2" key="1">
    <citation type="submission" date="2015-04" db="EMBL/GenBank/DDBJ databases">
        <title>Complete genome sequence of Schizopora paradoxa KUC8140, a cosmopolitan wood degrader in East Asia.</title>
        <authorList>
            <consortium name="DOE Joint Genome Institute"/>
            <person name="Min B."/>
            <person name="Park H."/>
            <person name="Jang Y."/>
            <person name="Kim J.-J."/>
            <person name="Kim K.H."/>
            <person name="Pangilinan J."/>
            <person name="Lipzen A."/>
            <person name="Riley R."/>
            <person name="Grigoriev I.V."/>
            <person name="Spatafora J.W."/>
            <person name="Choi I.-G."/>
        </authorList>
    </citation>
    <scope>NUCLEOTIDE SEQUENCE [LARGE SCALE GENOMIC DNA]</scope>
    <source>
        <strain evidence="1 2">KUC8140</strain>
    </source>
</reference>
<sequence length="695" mass="79703">MPFNRHHQTTAPRAHSNVEVIGLFRAPTISSIDTDATIDDQPGAGRTVGRFLSSLGSKLEDVLNKQAERVGLGPKAVADEICRLAGHRQIWITVTDCLGSPLEQCLPVPPGRKFNKTETKSLRKLCQKLIEYARSHVKSNQFIALEEIVQLAMKDPRIRVILAHCNLNRLITHYNEPNLLSATVKALGAVEFSDVHRIWTPIFLLCSEKPEAHSVVAHSRLVFVSMLDAIETIRDPPTSFLSARYFHRAVQESRSRDVPLKLSFFLSSFTRHYTRSASQSPSIIEWSTFEKCTIQEESTGNRPFIFDDEIFEMATVLDPDVFIRHLSFFLVQMFPISQGARNSSICRPSRYRFRGEGAPRLYRFLSDFTGSCDYCVHLSCTDHLSNNARIFLKGTIFVDKIIFTACVLTCHTTKREYNLLRHNEVNVWTELCSPLVSYMKSDCPKERSLATTLTDQFCTISRYCKLAAFRAAQEILVEMKPSLALANRIERSPGDYRVPRDLLRMFRPNSYGIWSFGVETFLTRTSFRNLSGLKITKRITYIDISQREFQNLIYMDIMELKGDVTVFMSVNGDEEPFCANGHHPILAFQSKEEPSKSFYIARVKLRDRTYYTHVEDGASFVTYQQEKYNVKFSRAVKFTEKRTSKFEVLVLRYDPVDYRSPLTEGELMDPTGPLGWINIYTRTEVSLADYLDWFP</sequence>
<gene>
    <name evidence="1" type="ORF">SCHPADRAFT_655443</name>
</gene>
<protein>
    <submittedName>
        <fullName evidence="1">Uncharacterized protein</fullName>
    </submittedName>
</protein>
<proteinExistence type="predicted"/>
<evidence type="ECO:0000313" key="2">
    <source>
        <dbReference type="Proteomes" id="UP000053477"/>
    </source>
</evidence>
<dbReference type="EMBL" id="KQ086148">
    <property type="protein sequence ID" value="KLO07309.1"/>
    <property type="molecule type" value="Genomic_DNA"/>
</dbReference>
<dbReference type="OrthoDB" id="3066495at2759"/>
<evidence type="ECO:0000313" key="1">
    <source>
        <dbReference type="EMBL" id="KLO07309.1"/>
    </source>
</evidence>
<name>A0A0H2R618_9AGAM</name>
<dbReference type="AlphaFoldDB" id="A0A0H2R618"/>
<dbReference type="InParanoid" id="A0A0H2R618"/>
<organism evidence="1 2">
    <name type="scientific">Schizopora paradoxa</name>
    <dbReference type="NCBI Taxonomy" id="27342"/>
    <lineage>
        <taxon>Eukaryota</taxon>
        <taxon>Fungi</taxon>
        <taxon>Dikarya</taxon>
        <taxon>Basidiomycota</taxon>
        <taxon>Agaricomycotina</taxon>
        <taxon>Agaricomycetes</taxon>
        <taxon>Hymenochaetales</taxon>
        <taxon>Schizoporaceae</taxon>
        <taxon>Schizopora</taxon>
    </lineage>
</organism>